<reference evidence="1 2" key="1">
    <citation type="submission" date="2018-03" db="EMBL/GenBank/DDBJ databases">
        <title>Draft Genome Sequences of the Obligatory Marine Myxobacteria Enhygromyxa salina SWB007.</title>
        <authorList>
            <person name="Poehlein A."/>
            <person name="Moghaddam J.A."/>
            <person name="Harms H."/>
            <person name="Alanjari M."/>
            <person name="Koenig G.M."/>
            <person name="Daniel R."/>
            <person name="Schaeberle T.F."/>
        </authorList>
    </citation>
    <scope>NUCLEOTIDE SEQUENCE [LARGE SCALE GENOMIC DNA]</scope>
    <source>
        <strain evidence="1 2">SWB007</strain>
    </source>
</reference>
<sequence>MEVGFAADRWLRSLARGFIEAGFGVIVDL</sequence>
<gene>
    <name evidence="1" type="ORF">ENSA7_38970</name>
</gene>
<dbReference type="Proteomes" id="UP000238823">
    <property type="component" value="Unassembled WGS sequence"/>
</dbReference>
<organism evidence="1 2">
    <name type="scientific">Enhygromyxa salina</name>
    <dbReference type="NCBI Taxonomy" id="215803"/>
    <lineage>
        <taxon>Bacteria</taxon>
        <taxon>Pseudomonadati</taxon>
        <taxon>Myxococcota</taxon>
        <taxon>Polyangia</taxon>
        <taxon>Nannocystales</taxon>
        <taxon>Nannocystaceae</taxon>
        <taxon>Enhygromyxa</taxon>
    </lineage>
</organism>
<dbReference type="EMBL" id="PVNL01000076">
    <property type="protein sequence ID" value="PRQ06351.1"/>
    <property type="molecule type" value="Genomic_DNA"/>
</dbReference>
<dbReference type="AlphaFoldDB" id="A0A2S9YMP9"/>
<evidence type="ECO:0000313" key="1">
    <source>
        <dbReference type="EMBL" id="PRQ06351.1"/>
    </source>
</evidence>
<comment type="caution">
    <text evidence="1">The sequence shown here is derived from an EMBL/GenBank/DDBJ whole genome shotgun (WGS) entry which is preliminary data.</text>
</comment>
<protein>
    <submittedName>
        <fullName evidence="1">Uncharacterized protein</fullName>
    </submittedName>
</protein>
<proteinExistence type="predicted"/>
<evidence type="ECO:0000313" key="2">
    <source>
        <dbReference type="Proteomes" id="UP000238823"/>
    </source>
</evidence>
<accession>A0A2S9YMP9</accession>
<name>A0A2S9YMP9_9BACT</name>